<evidence type="ECO:0000313" key="8">
    <source>
        <dbReference type="Proteomes" id="UP001595526"/>
    </source>
</evidence>
<dbReference type="RefSeq" id="WP_379019675.1">
    <property type="nucleotide sequence ID" value="NZ_JBHRTA010000009.1"/>
</dbReference>
<dbReference type="NCBIfam" id="TIGR02985">
    <property type="entry name" value="Sig70_bacteroi1"/>
    <property type="match status" value="1"/>
</dbReference>
<evidence type="ECO:0000313" key="7">
    <source>
        <dbReference type="EMBL" id="MFC3196701.1"/>
    </source>
</evidence>
<comment type="similarity">
    <text evidence="1">Belongs to the sigma-70 factor family. ECF subfamily.</text>
</comment>
<protein>
    <submittedName>
        <fullName evidence="7">RNA polymerase sigma-70 factor</fullName>
    </submittedName>
</protein>
<accession>A0ABV7JKT5</accession>
<dbReference type="EMBL" id="JBHRTA010000009">
    <property type="protein sequence ID" value="MFC3196701.1"/>
    <property type="molecule type" value="Genomic_DNA"/>
</dbReference>
<sequence>MVKALHNFSDYQLLQAFEENAEPVFNVLFDRYFSRIYKFGHSLLNDAETSKELAMDVMMRLWQKMSVIRLEEHQDLTGYLFQSTKNAVLNHLRKTRILTQSLDVLPDEADGADHPADALLCHHELATLYEATLRKMPEQRRKIFLLNRDESLSYTEIAERLNLSVHTVRNQMSSSLAHFRKHLSNYDETATLLWIAVLLKVSEWP</sequence>
<evidence type="ECO:0000256" key="2">
    <source>
        <dbReference type="ARBA" id="ARBA00023015"/>
    </source>
</evidence>
<dbReference type="SUPFAM" id="SSF88659">
    <property type="entry name" value="Sigma3 and sigma4 domains of RNA polymerase sigma factors"/>
    <property type="match status" value="1"/>
</dbReference>
<keyword evidence="8" id="KW-1185">Reference proteome</keyword>
<evidence type="ECO:0000259" key="5">
    <source>
        <dbReference type="Pfam" id="PF04542"/>
    </source>
</evidence>
<keyword evidence="3" id="KW-0731">Sigma factor</keyword>
<dbReference type="Pfam" id="PF04542">
    <property type="entry name" value="Sigma70_r2"/>
    <property type="match status" value="1"/>
</dbReference>
<dbReference type="InterPro" id="IPR013324">
    <property type="entry name" value="RNA_pol_sigma_r3/r4-like"/>
</dbReference>
<dbReference type="InterPro" id="IPR036388">
    <property type="entry name" value="WH-like_DNA-bd_sf"/>
</dbReference>
<dbReference type="InterPro" id="IPR039425">
    <property type="entry name" value="RNA_pol_sigma-70-like"/>
</dbReference>
<feature type="domain" description="RNA polymerase sigma factor 70 region 4 type 2" evidence="6">
    <location>
        <begin position="130"/>
        <end position="177"/>
    </location>
</feature>
<dbReference type="InterPro" id="IPR014327">
    <property type="entry name" value="RNA_pol_sigma70_bacteroid"/>
</dbReference>
<evidence type="ECO:0000259" key="6">
    <source>
        <dbReference type="Pfam" id="PF08281"/>
    </source>
</evidence>
<evidence type="ECO:0000256" key="4">
    <source>
        <dbReference type="ARBA" id="ARBA00023163"/>
    </source>
</evidence>
<keyword evidence="4" id="KW-0804">Transcription</keyword>
<dbReference type="Proteomes" id="UP001595526">
    <property type="component" value="Unassembled WGS sequence"/>
</dbReference>
<reference evidence="8" key="1">
    <citation type="journal article" date="2019" name="Int. J. Syst. Evol. Microbiol.">
        <title>The Global Catalogue of Microorganisms (GCM) 10K type strain sequencing project: providing services to taxonomists for standard genome sequencing and annotation.</title>
        <authorList>
            <consortium name="The Broad Institute Genomics Platform"/>
            <consortium name="The Broad Institute Genome Sequencing Center for Infectious Disease"/>
            <person name="Wu L."/>
            <person name="Ma J."/>
        </authorList>
    </citation>
    <scope>NUCLEOTIDE SEQUENCE [LARGE SCALE GENOMIC DNA]</scope>
    <source>
        <strain evidence="8">KCTC 52416</strain>
    </source>
</reference>
<dbReference type="Gene3D" id="1.10.10.10">
    <property type="entry name" value="Winged helix-like DNA-binding domain superfamily/Winged helix DNA-binding domain"/>
    <property type="match status" value="1"/>
</dbReference>
<evidence type="ECO:0000256" key="3">
    <source>
        <dbReference type="ARBA" id="ARBA00023082"/>
    </source>
</evidence>
<dbReference type="InterPro" id="IPR013325">
    <property type="entry name" value="RNA_pol_sigma_r2"/>
</dbReference>
<proteinExistence type="inferred from homology"/>
<dbReference type="PANTHER" id="PTHR43133:SF46">
    <property type="entry name" value="RNA POLYMERASE SIGMA-70 FACTOR ECF SUBFAMILY"/>
    <property type="match status" value="1"/>
</dbReference>
<dbReference type="PANTHER" id="PTHR43133">
    <property type="entry name" value="RNA POLYMERASE ECF-TYPE SIGMA FACTO"/>
    <property type="match status" value="1"/>
</dbReference>
<dbReference type="InterPro" id="IPR007627">
    <property type="entry name" value="RNA_pol_sigma70_r2"/>
</dbReference>
<evidence type="ECO:0000256" key="1">
    <source>
        <dbReference type="ARBA" id="ARBA00010641"/>
    </source>
</evidence>
<feature type="domain" description="RNA polymerase sigma-70 region 2" evidence="5">
    <location>
        <begin position="28"/>
        <end position="96"/>
    </location>
</feature>
<dbReference type="InterPro" id="IPR013249">
    <property type="entry name" value="RNA_pol_sigma70_r4_t2"/>
</dbReference>
<organism evidence="7 8">
    <name type="scientific">Parapedobacter deserti</name>
    <dbReference type="NCBI Taxonomy" id="1912957"/>
    <lineage>
        <taxon>Bacteria</taxon>
        <taxon>Pseudomonadati</taxon>
        <taxon>Bacteroidota</taxon>
        <taxon>Sphingobacteriia</taxon>
        <taxon>Sphingobacteriales</taxon>
        <taxon>Sphingobacteriaceae</taxon>
        <taxon>Parapedobacter</taxon>
    </lineage>
</organism>
<dbReference type="Gene3D" id="1.10.1740.10">
    <property type="match status" value="1"/>
</dbReference>
<dbReference type="SUPFAM" id="SSF88946">
    <property type="entry name" value="Sigma2 domain of RNA polymerase sigma factors"/>
    <property type="match status" value="1"/>
</dbReference>
<keyword evidence="2" id="KW-0805">Transcription regulation</keyword>
<name>A0ABV7JKT5_9SPHI</name>
<comment type="caution">
    <text evidence="7">The sequence shown here is derived from an EMBL/GenBank/DDBJ whole genome shotgun (WGS) entry which is preliminary data.</text>
</comment>
<gene>
    <name evidence="7" type="ORF">ACFOET_03655</name>
</gene>
<dbReference type="Pfam" id="PF08281">
    <property type="entry name" value="Sigma70_r4_2"/>
    <property type="match status" value="1"/>
</dbReference>
<dbReference type="NCBIfam" id="TIGR02937">
    <property type="entry name" value="sigma70-ECF"/>
    <property type="match status" value="1"/>
</dbReference>
<dbReference type="InterPro" id="IPR014284">
    <property type="entry name" value="RNA_pol_sigma-70_dom"/>
</dbReference>